<dbReference type="OrthoDB" id="2013972at2759"/>
<accession>A0A3D8RWS8</accession>
<organism evidence="1 2">
    <name type="scientific">Coleophoma crateriformis</name>
    <dbReference type="NCBI Taxonomy" id="565419"/>
    <lineage>
        <taxon>Eukaryota</taxon>
        <taxon>Fungi</taxon>
        <taxon>Dikarya</taxon>
        <taxon>Ascomycota</taxon>
        <taxon>Pezizomycotina</taxon>
        <taxon>Leotiomycetes</taxon>
        <taxon>Helotiales</taxon>
        <taxon>Dermateaceae</taxon>
        <taxon>Coleophoma</taxon>
    </lineage>
</organism>
<dbReference type="EMBL" id="PDLN01000008">
    <property type="protein sequence ID" value="RDW78507.1"/>
    <property type="molecule type" value="Genomic_DNA"/>
</dbReference>
<dbReference type="CDD" id="cd02440">
    <property type="entry name" value="AdoMet_MTases"/>
    <property type="match status" value="1"/>
</dbReference>
<sequence length="260" mass="29823">MTNNNDDLAYGDEDVHSVWSESITSSVVDYEYQNGRRYCGYRRGAYPLPNDEEEQDRLDLLHHIFRLALHSSRVSAPIGPIPQRVLDVGTGTGIWAMDFSDELPSAQVIGTAISPIQPSWVPPNTKFYIDDAESEWVYRPDEASTFTCYTHVKPGGWVEFQEPEAWFRSDDNTKDRVPFVNQWQTLRNDAAKQFGKEIDLAPTHKQRMIDAGFVDVREQLVKIPVGLWTKDPHFKELGWYQLLHTTLSIEPYALAFICNI</sequence>
<dbReference type="Proteomes" id="UP000256328">
    <property type="component" value="Unassembled WGS sequence"/>
</dbReference>
<proteinExistence type="predicted"/>
<keyword evidence="1" id="KW-0489">Methyltransferase</keyword>
<keyword evidence="2" id="KW-1185">Reference proteome</keyword>
<reference evidence="1 2" key="1">
    <citation type="journal article" date="2018" name="IMA Fungus">
        <title>IMA Genome-F 9: Draft genome sequence of Annulohypoxylon stygium, Aspergillus mulundensis, Berkeleyomyces basicola (syn. Thielaviopsis basicola), Ceratocystis smalleyi, two Cercospora beticola strains, Coleophoma cylindrospora, Fusarium fracticaudum, Phialophora cf. hyalina, and Morchella septimelata.</title>
        <authorList>
            <person name="Wingfield B.D."/>
            <person name="Bills G.F."/>
            <person name="Dong Y."/>
            <person name="Huang W."/>
            <person name="Nel W.J."/>
            <person name="Swalarsk-Parry B.S."/>
            <person name="Vaghefi N."/>
            <person name="Wilken P.M."/>
            <person name="An Z."/>
            <person name="de Beer Z.W."/>
            <person name="De Vos L."/>
            <person name="Chen L."/>
            <person name="Duong T.A."/>
            <person name="Gao Y."/>
            <person name="Hammerbacher A."/>
            <person name="Kikkert J.R."/>
            <person name="Li Y."/>
            <person name="Li H."/>
            <person name="Li K."/>
            <person name="Li Q."/>
            <person name="Liu X."/>
            <person name="Ma X."/>
            <person name="Naidoo K."/>
            <person name="Pethybridge S.J."/>
            <person name="Sun J."/>
            <person name="Steenkamp E.T."/>
            <person name="van der Nest M.A."/>
            <person name="van Wyk S."/>
            <person name="Wingfield M.J."/>
            <person name="Xiong C."/>
            <person name="Yue Q."/>
            <person name="Zhang X."/>
        </authorList>
    </citation>
    <scope>NUCLEOTIDE SEQUENCE [LARGE SCALE GENOMIC DNA]</scope>
    <source>
        <strain evidence="1 2">BP5796</strain>
    </source>
</reference>
<dbReference type="SUPFAM" id="SSF53335">
    <property type="entry name" value="S-adenosyl-L-methionine-dependent methyltransferases"/>
    <property type="match status" value="1"/>
</dbReference>
<dbReference type="GO" id="GO:0008168">
    <property type="term" value="F:methyltransferase activity"/>
    <property type="evidence" value="ECO:0007669"/>
    <property type="project" value="UniProtKB-KW"/>
</dbReference>
<name>A0A3D8RWS8_9HELO</name>
<evidence type="ECO:0000313" key="2">
    <source>
        <dbReference type="Proteomes" id="UP000256328"/>
    </source>
</evidence>
<evidence type="ECO:0000313" key="1">
    <source>
        <dbReference type="EMBL" id="RDW78507.1"/>
    </source>
</evidence>
<dbReference type="GO" id="GO:0032259">
    <property type="term" value="P:methylation"/>
    <property type="evidence" value="ECO:0007669"/>
    <property type="project" value="UniProtKB-KW"/>
</dbReference>
<dbReference type="AlphaFoldDB" id="A0A3D8RWS8"/>
<dbReference type="PANTHER" id="PTHR43591:SF10">
    <property type="entry name" value="ABC TRANSMEMBRANE TYPE-1 DOMAIN-CONTAINING PROTEIN-RELATED"/>
    <property type="match status" value="1"/>
</dbReference>
<dbReference type="PANTHER" id="PTHR43591">
    <property type="entry name" value="METHYLTRANSFERASE"/>
    <property type="match status" value="1"/>
</dbReference>
<gene>
    <name evidence="1" type="ORF">BP5796_06359</name>
</gene>
<dbReference type="Gene3D" id="3.40.50.150">
    <property type="entry name" value="Vaccinia Virus protein VP39"/>
    <property type="match status" value="1"/>
</dbReference>
<dbReference type="InterPro" id="IPR029063">
    <property type="entry name" value="SAM-dependent_MTases_sf"/>
</dbReference>
<keyword evidence="1" id="KW-0808">Transferase</keyword>
<comment type="caution">
    <text evidence="1">The sequence shown here is derived from an EMBL/GenBank/DDBJ whole genome shotgun (WGS) entry which is preliminary data.</text>
</comment>
<protein>
    <submittedName>
        <fullName evidence="1">Methyltransferase-1</fullName>
    </submittedName>
</protein>